<dbReference type="EMBL" id="CAVNYO010000399">
    <property type="protein sequence ID" value="CAK5273670.1"/>
    <property type="molecule type" value="Genomic_DNA"/>
</dbReference>
<organism evidence="2 5">
    <name type="scientific">Mycena citricolor</name>
    <dbReference type="NCBI Taxonomy" id="2018698"/>
    <lineage>
        <taxon>Eukaryota</taxon>
        <taxon>Fungi</taxon>
        <taxon>Dikarya</taxon>
        <taxon>Basidiomycota</taxon>
        <taxon>Agaricomycotina</taxon>
        <taxon>Agaricomycetes</taxon>
        <taxon>Agaricomycetidae</taxon>
        <taxon>Agaricales</taxon>
        <taxon>Marasmiineae</taxon>
        <taxon>Mycenaceae</taxon>
        <taxon>Mycena</taxon>
    </lineage>
</organism>
<gene>
    <name evidence="2" type="ORF">MYCIT1_LOCUS20226</name>
    <name evidence="3" type="ORF">MYCIT1_LOCUS20254</name>
    <name evidence="4" type="ORF">MYCIT1_LOCUS20278</name>
</gene>
<protein>
    <submittedName>
        <fullName evidence="2">Uncharacterized protein</fullName>
    </submittedName>
</protein>
<dbReference type="EMBL" id="CAVNYO010000397">
    <property type="protein sequence ID" value="CAK5273639.1"/>
    <property type="molecule type" value="Genomic_DNA"/>
</dbReference>
<sequence>MPCSSAALMHSASMTLPLGAARYLTPLLRARCTLSGNGKNASLEHATPSSFAAHSARSSAVSGATAPSNMPSHCSFSPPSRTSPLTNRSMAFAFSARLTPFLNGSARVRG</sequence>
<proteinExistence type="predicted"/>
<evidence type="ECO:0000313" key="3">
    <source>
        <dbReference type="EMBL" id="CAK5273653.1"/>
    </source>
</evidence>
<dbReference type="Proteomes" id="UP001295794">
    <property type="component" value="Unassembled WGS sequence"/>
</dbReference>
<dbReference type="EMBL" id="CAVNYO010000398">
    <property type="protein sequence ID" value="CAK5273653.1"/>
    <property type="molecule type" value="Genomic_DNA"/>
</dbReference>
<comment type="caution">
    <text evidence="2">The sequence shown here is derived from an EMBL/GenBank/DDBJ whole genome shotgun (WGS) entry which is preliminary data.</text>
</comment>
<evidence type="ECO:0000313" key="2">
    <source>
        <dbReference type="EMBL" id="CAK5273639.1"/>
    </source>
</evidence>
<reference evidence="2" key="1">
    <citation type="submission" date="2023-11" db="EMBL/GenBank/DDBJ databases">
        <authorList>
            <person name="De Vega J J."/>
            <person name="De Vega J J."/>
        </authorList>
    </citation>
    <scope>NUCLEOTIDE SEQUENCE</scope>
</reference>
<evidence type="ECO:0000313" key="5">
    <source>
        <dbReference type="Proteomes" id="UP001295794"/>
    </source>
</evidence>
<name>A0AAD2K1H7_9AGAR</name>
<feature type="compositionally biased region" description="Polar residues" evidence="1">
    <location>
        <begin position="65"/>
        <end position="82"/>
    </location>
</feature>
<evidence type="ECO:0000313" key="4">
    <source>
        <dbReference type="EMBL" id="CAK5273670.1"/>
    </source>
</evidence>
<feature type="region of interest" description="Disordered" evidence="1">
    <location>
        <begin position="57"/>
        <end position="82"/>
    </location>
</feature>
<dbReference type="AlphaFoldDB" id="A0AAD2K1H7"/>
<accession>A0AAD2K1H7</accession>
<evidence type="ECO:0000256" key="1">
    <source>
        <dbReference type="SAM" id="MobiDB-lite"/>
    </source>
</evidence>
<keyword evidence="5" id="KW-1185">Reference proteome</keyword>